<feature type="coiled-coil region" evidence="1">
    <location>
        <begin position="37"/>
        <end position="143"/>
    </location>
</feature>
<dbReference type="EMBL" id="FUEG01000004">
    <property type="protein sequence ID" value="SJL03563.1"/>
    <property type="molecule type" value="Genomic_DNA"/>
</dbReference>
<dbReference type="AlphaFoldDB" id="A0A284R4C2"/>
<reference evidence="3" key="1">
    <citation type="journal article" date="2017" name="Nat. Ecol. Evol.">
        <title>Genome expansion and lineage-specific genetic innovations in the forest pathogenic fungi Armillaria.</title>
        <authorList>
            <person name="Sipos G."/>
            <person name="Prasanna A.N."/>
            <person name="Walter M.C."/>
            <person name="O'Connor E."/>
            <person name="Balint B."/>
            <person name="Krizsan K."/>
            <person name="Kiss B."/>
            <person name="Hess J."/>
            <person name="Varga T."/>
            <person name="Slot J."/>
            <person name="Riley R."/>
            <person name="Boka B."/>
            <person name="Rigling D."/>
            <person name="Barry K."/>
            <person name="Lee J."/>
            <person name="Mihaltcheva S."/>
            <person name="LaButti K."/>
            <person name="Lipzen A."/>
            <person name="Waldron R."/>
            <person name="Moloney N.M."/>
            <person name="Sperisen C."/>
            <person name="Kredics L."/>
            <person name="Vagvoelgyi C."/>
            <person name="Patrignani A."/>
            <person name="Fitzpatrick D."/>
            <person name="Nagy I."/>
            <person name="Doyle S."/>
            <person name="Anderson J.B."/>
            <person name="Grigoriev I.V."/>
            <person name="Gueldener U."/>
            <person name="Muensterkoetter M."/>
            <person name="Nagy L.G."/>
        </authorList>
    </citation>
    <scope>NUCLEOTIDE SEQUENCE [LARGE SCALE GENOMIC DNA]</scope>
    <source>
        <strain evidence="3">C18/9</strain>
    </source>
</reference>
<evidence type="ECO:0000313" key="2">
    <source>
        <dbReference type="EMBL" id="SJL03563.1"/>
    </source>
</evidence>
<name>A0A284R4C2_ARMOS</name>
<keyword evidence="3" id="KW-1185">Reference proteome</keyword>
<organism evidence="2 3">
    <name type="scientific">Armillaria ostoyae</name>
    <name type="common">Armillaria root rot fungus</name>
    <dbReference type="NCBI Taxonomy" id="47428"/>
    <lineage>
        <taxon>Eukaryota</taxon>
        <taxon>Fungi</taxon>
        <taxon>Dikarya</taxon>
        <taxon>Basidiomycota</taxon>
        <taxon>Agaricomycotina</taxon>
        <taxon>Agaricomycetes</taxon>
        <taxon>Agaricomycetidae</taxon>
        <taxon>Agaricales</taxon>
        <taxon>Marasmiineae</taxon>
        <taxon>Physalacriaceae</taxon>
        <taxon>Armillaria</taxon>
    </lineage>
</organism>
<dbReference type="OrthoDB" id="2611327at2759"/>
<evidence type="ECO:0000256" key="1">
    <source>
        <dbReference type="SAM" id="Coils"/>
    </source>
</evidence>
<proteinExistence type="predicted"/>
<accession>A0A284R4C2</accession>
<evidence type="ECO:0000313" key="3">
    <source>
        <dbReference type="Proteomes" id="UP000219338"/>
    </source>
</evidence>
<dbReference type="Proteomes" id="UP000219338">
    <property type="component" value="Unassembled WGS sequence"/>
</dbReference>
<protein>
    <submittedName>
        <fullName evidence="2">Uncharacterized protein</fullName>
    </submittedName>
</protein>
<gene>
    <name evidence="2" type="ORF">ARMOST_06920</name>
</gene>
<dbReference type="STRING" id="47428.A0A284R4C2"/>
<keyword evidence="1" id="KW-0175">Coiled coil</keyword>
<sequence>MSESGGVRCQECKHGWESHRCFNSIWAIREVFEVKVNQEAKAKFENAQNAKKRAEVLKNQIKDKKTMLQDRIKNATEELGRLVERYPKLSLSTSFAGQVETAVKMLEQNLEGMRESGAARETIDKVEASLKSVREKLEVLKEANRSRGRLEYGGEKYNATKGNGDDDG</sequence>